<dbReference type="eggNOG" id="COG5563">
    <property type="taxonomic scope" value="Bacteria"/>
</dbReference>
<evidence type="ECO:0000313" key="2">
    <source>
        <dbReference type="EMBL" id="ADD42485.1"/>
    </source>
</evidence>
<gene>
    <name evidence="2" type="ordered locus">Snas_2809</name>
</gene>
<organism evidence="2 3">
    <name type="scientific">Stackebrandtia nassauensis (strain DSM 44728 / CIP 108903 / NRRL B-16338 / NBRC 102104 / LLR-40K-21)</name>
    <dbReference type="NCBI Taxonomy" id="446470"/>
    <lineage>
        <taxon>Bacteria</taxon>
        <taxon>Bacillati</taxon>
        <taxon>Actinomycetota</taxon>
        <taxon>Actinomycetes</taxon>
        <taxon>Glycomycetales</taxon>
        <taxon>Glycomycetaceae</taxon>
        <taxon>Stackebrandtia</taxon>
    </lineage>
</organism>
<feature type="region of interest" description="Disordered" evidence="1">
    <location>
        <begin position="167"/>
        <end position="188"/>
    </location>
</feature>
<keyword evidence="3" id="KW-1185">Reference proteome</keyword>
<dbReference type="Proteomes" id="UP000000844">
    <property type="component" value="Chromosome"/>
</dbReference>
<dbReference type="AlphaFoldDB" id="D3Q8B1"/>
<accession>D3Q8B1</accession>
<dbReference type="EMBL" id="CP001778">
    <property type="protein sequence ID" value="ADD42485.1"/>
    <property type="molecule type" value="Genomic_DNA"/>
</dbReference>
<dbReference type="KEGG" id="sna:Snas_2809"/>
<protein>
    <submittedName>
        <fullName evidence="2">Uncharacterized protein</fullName>
    </submittedName>
</protein>
<evidence type="ECO:0000256" key="1">
    <source>
        <dbReference type="SAM" id="MobiDB-lite"/>
    </source>
</evidence>
<evidence type="ECO:0000313" key="3">
    <source>
        <dbReference type="Proteomes" id="UP000000844"/>
    </source>
</evidence>
<dbReference type="STRING" id="446470.Snas_2809"/>
<dbReference type="HOGENOM" id="CLU_915008_0_0_11"/>
<name>D3Q8B1_STANL</name>
<reference evidence="2 3" key="1">
    <citation type="journal article" date="2009" name="Stand. Genomic Sci.">
        <title>Complete genome sequence of Stackebrandtia nassauensis type strain (LLR-40K-21).</title>
        <authorList>
            <person name="Munk C."/>
            <person name="Lapidus A."/>
            <person name="Copeland A."/>
            <person name="Jando M."/>
            <person name="Mayilraj S."/>
            <person name="Glavina Del Rio T."/>
            <person name="Nolan M."/>
            <person name="Chen F."/>
            <person name="Lucas S."/>
            <person name="Tice H."/>
            <person name="Cheng J.F."/>
            <person name="Han C."/>
            <person name="Detter J.C."/>
            <person name="Bruce D."/>
            <person name="Goodwin L."/>
            <person name="Chain P."/>
            <person name="Pitluck S."/>
            <person name="Goker M."/>
            <person name="Ovchinikova G."/>
            <person name="Pati A."/>
            <person name="Ivanova N."/>
            <person name="Mavromatis K."/>
            <person name="Chen A."/>
            <person name="Palaniappan K."/>
            <person name="Land M."/>
            <person name="Hauser L."/>
            <person name="Chang Y.J."/>
            <person name="Jeffries C.D."/>
            <person name="Bristow J."/>
            <person name="Eisen J.A."/>
            <person name="Markowitz V."/>
            <person name="Hugenholtz P."/>
            <person name="Kyrpides N.C."/>
            <person name="Klenk H.P."/>
        </authorList>
    </citation>
    <scope>NUCLEOTIDE SEQUENCE [LARGE SCALE GENOMIC DNA]</scope>
    <source>
        <strain evidence="3">DSM 44728 / CIP 108903 / NRRL B-16338 / NBRC 102104 / LLR-40K-21</strain>
    </source>
</reference>
<sequence>MRPDIVTTPGVYEFFAASEIPLVCGGSSSRHRWRDGEPEIIDDLSGVRGVNSDGTIAGSGRDGAWRYADGAVSELDEPRGGDVDVNGINDNGDVVATVRDADAESEVADGDPVSSRGYPLLWKAGTDKPVELEVADGKRAHADAVTEDGTVLGYQVDNGTDKPVPWRWNSRGEGERLPRLPGDEDGGPQAVPVDVAGDWVLLTNAPDGYRWKLSAPDKAERLKLDSQSAVAVDSRGLAYGLAEWGVPGRQSGDKVMPLKNLTDDPSGGDAGANTLKGASDDGTVLIGSSVDEKGTARAVTWTCG</sequence>
<feature type="compositionally biased region" description="Basic and acidic residues" evidence="1">
    <location>
        <begin position="170"/>
        <end position="182"/>
    </location>
</feature>
<proteinExistence type="predicted"/>